<dbReference type="GO" id="GO:0003700">
    <property type="term" value="F:DNA-binding transcription factor activity"/>
    <property type="evidence" value="ECO:0007669"/>
    <property type="project" value="TreeGrafter"/>
</dbReference>
<dbReference type="InterPro" id="IPR018488">
    <property type="entry name" value="cNMP-bd_CS"/>
</dbReference>
<protein>
    <submittedName>
        <fullName evidence="6">CRP-like cAMP-binding protein</fullName>
    </submittedName>
</protein>
<gene>
    <name evidence="6" type="ORF">J2S73_003096</name>
</gene>
<dbReference type="SUPFAM" id="SSF46785">
    <property type="entry name" value="Winged helix' DNA-binding domain"/>
    <property type="match status" value="1"/>
</dbReference>
<proteinExistence type="predicted"/>
<dbReference type="CDD" id="cd00038">
    <property type="entry name" value="CAP_ED"/>
    <property type="match status" value="1"/>
</dbReference>
<dbReference type="GO" id="GO:0005829">
    <property type="term" value="C:cytosol"/>
    <property type="evidence" value="ECO:0007669"/>
    <property type="project" value="TreeGrafter"/>
</dbReference>
<evidence type="ECO:0000256" key="1">
    <source>
        <dbReference type="ARBA" id="ARBA00023015"/>
    </source>
</evidence>
<dbReference type="Proteomes" id="UP001229244">
    <property type="component" value="Unassembled WGS sequence"/>
</dbReference>
<organism evidence="6 7">
    <name type="scientific">Amorphus orientalis</name>
    <dbReference type="NCBI Taxonomy" id="649198"/>
    <lineage>
        <taxon>Bacteria</taxon>
        <taxon>Pseudomonadati</taxon>
        <taxon>Pseudomonadota</taxon>
        <taxon>Alphaproteobacteria</taxon>
        <taxon>Hyphomicrobiales</taxon>
        <taxon>Amorphaceae</taxon>
        <taxon>Amorphus</taxon>
    </lineage>
</organism>
<dbReference type="InterPro" id="IPR000595">
    <property type="entry name" value="cNMP-bd_dom"/>
</dbReference>
<dbReference type="PROSITE" id="PS50042">
    <property type="entry name" value="CNMP_BINDING_3"/>
    <property type="match status" value="1"/>
</dbReference>
<evidence type="ECO:0000259" key="4">
    <source>
        <dbReference type="PROSITE" id="PS50042"/>
    </source>
</evidence>
<dbReference type="InterPro" id="IPR036390">
    <property type="entry name" value="WH_DNA-bd_sf"/>
</dbReference>
<evidence type="ECO:0000313" key="6">
    <source>
        <dbReference type="EMBL" id="MDQ0316620.1"/>
    </source>
</evidence>
<keyword evidence="1" id="KW-0805">Transcription regulation</keyword>
<dbReference type="RefSeq" id="WP_306886501.1">
    <property type="nucleotide sequence ID" value="NZ_JAUSUL010000003.1"/>
</dbReference>
<evidence type="ECO:0000259" key="5">
    <source>
        <dbReference type="PROSITE" id="PS51063"/>
    </source>
</evidence>
<dbReference type="InterPro" id="IPR050397">
    <property type="entry name" value="Env_Response_Regulators"/>
</dbReference>
<dbReference type="Pfam" id="PF13545">
    <property type="entry name" value="HTH_Crp_2"/>
    <property type="match status" value="1"/>
</dbReference>
<keyword evidence="3" id="KW-0804">Transcription</keyword>
<dbReference type="SMART" id="SM00100">
    <property type="entry name" value="cNMP"/>
    <property type="match status" value="1"/>
</dbReference>
<evidence type="ECO:0000256" key="2">
    <source>
        <dbReference type="ARBA" id="ARBA00023125"/>
    </source>
</evidence>
<keyword evidence="7" id="KW-1185">Reference proteome</keyword>
<dbReference type="InterPro" id="IPR018490">
    <property type="entry name" value="cNMP-bd_dom_sf"/>
</dbReference>
<dbReference type="InterPro" id="IPR036388">
    <property type="entry name" value="WH-like_DNA-bd_sf"/>
</dbReference>
<accession>A0AAE4ATV5</accession>
<feature type="domain" description="HTH crp-type" evidence="5">
    <location>
        <begin position="152"/>
        <end position="226"/>
    </location>
</feature>
<evidence type="ECO:0000313" key="7">
    <source>
        <dbReference type="Proteomes" id="UP001229244"/>
    </source>
</evidence>
<dbReference type="InterPro" id="IPR012318">
    <property type="entry name" value="HTH_CRP"/>
</dbReference>
<dbReference type="InterPro" id="IPR014710">
    <property type="entry name" value="RmlC-like_jellyroll"/>
</dbReference>
<dbReference type="PROSITE" id="PS51063">
    <property type="entry name" value="HTH_CRP_2"/>
    <property type="match status" value="1"/>
</dbReference>
<comment type="caution">
    <text evidence="6">The sequence shown here is derived from an EMBL/GenBank/DDBJ whole genome shotgun (WGS) entry which is preliminary data.</text>
</comment>
<keyword evidence="2" id="KW-0238">DNA-binding</keyword>
<dbReference type="SMART" id="SM00419">
    <property type="entry name" value="HTH_CRP"/>
    <property type="match status" value="1"/>
</dbReference>
<sequence>MSVEHATIKQTILDRSFSLEGLDPELAAGLAALARTVKVDPGRTLFHAGDPGNGFYVVLDGSLKVCVNSCAGSEQLLAMLGAGSLVGELSIFDGQPRSATVVAVKPARLAFIEKSAFDRFADDHPAVYRHILHIVGQRLRHSNDALAARSFLPLPGRVAQTLLQLAGSFGRPLENERVLIHYKISQSDIASMSGGARENVSRVLNDWKRGGTISRISGYYCIEDRPTLEAAATL</sequence>
<feature type="domain" description="Cyclic nucleotide-binding" evidence="4">
    <location>
        <begin position="18"/>
        <end position="138"/>
    </location>
</feature>
<dbReference type="AlphaFoldDB" id="A0AAE4ATV5"/>
<dbReference type="PANTHER" id="PTHR24567">
    <property type="entry name" value="CRP FAMILY TRANSCRIPTIONAL REGULATORY PROTEIN"/>
    <property type="match status" value="1"/>
</dbReference>
<dbReference type="EMBL" id="JAUSUL010000003">
    <property type="protein sequence ID" value="MDQ0316620.1"/>
    <property type="molecule type" value="Genomic_DNA"/>
</dbReference>
<dbReference type="PROSITE" id="PS00889">
    <property type="entry name" value="CNMP_BINDING_2"/>
    <property type="match status" value="1"/>
</dbReference>
<evidence type="ECO:0000256" key="3">
    <source>
        <dbReference type="ARBA" id="ARBA00023163"/>
    </source>
</evidence>
<dbReference type="Gene3D" id="1.10.10.10">
    <property type="entry name" value="Winged helix-like DNA-binding domain superfamily/Winged helix DNA-binding domain"/>
    <property type="match status" value="1"/>
</dbReference>
<dbReference type="SUPFAM" id="SSF51206">
    <property type="entry name" value="cAMP-binding domain-like"/>
    <property type="match status" value="1"/>
</dbReference>
<dbReference type="GO" id="GO:0003677">
    <property type="term" value="F:DNA binding"/>
    <property type="evidence" value="ECO:0007669"/>
    <property type="project" value="UniProtKB-KW"/>
</dbReference>
<dbReference type="PANTHER" id="PTHR24567:SF74">
    <property type="entry name" value="HTH-TYPE TRANSCRIPTIONAL REGULATOR ARCR"/>
    <property type="match status" value="1"/>
</dbReference>
<reference evidence="6" key="1">
    <citation type="submission" date="2023-07" db="EMBL/GenBank/DDBJ databases">
        <title>Genomic Encyclopedia of Type Strains, Phase IV (KMG-IV): sequencing the most valuable type-strain genomes for metagenomic binning, comparative biology and taxonomic classification.</title>
        <authorList>
            <person name="Goeker M."/>
        </authorList>
    </citation>
    <scope>NUCLEOTIDE SEQUENCE</scope>
    <source>
        <strain evidence="6">DSM 21202</strain>
    </source>
</reference>
<dbReference type="Gene3D" id="2.60.120.10">
    <property type="entry name" value="Jelly Rolls"/>
    <property type="match status" value="1"/>
</dbReference>
<name>A0AAE4ATV5_9HYPH</name>
<dbReference type="Pfam" id="PF00027">
    <property type="entry name" value="cNMP_binding"/>
    <property type="match status" value="1"/>
</dbReference>
<dbReference type="PRINTS" id="PR00103">
    <property type="entry name" value="CAMPKINASE"/>
</dbReference>